<gene>
    <name evidence="1" type="ORF">Q8P09_05745</name>
</gene>
<comment type="caution">
    <text evidence="1">The sequence shown here is derived from an EMBL/GenBank/DDBJ whole genome shotgun (WGS) entry which is preliminary data.</text>
</comment>
<dbReference type="RefSeq" id="WP_289048562.1">
    <property type="nucleotide sequence ID" value="NZ_JAVAJI010000007.1"/>
</dbReference>
<keyword evidence="2" id="KW-1185">Reference proteome</keyword>
<reference evidence="1 2" key="1">
    <citation type="submission" date="2023-08" db="EMBL/GenBank/DDBJ databases">
        <authorList>
            <person name="Kumar R."/>
        </authorList>
    </citation>
    <scope>NUCLEOTIDE SEQUENCE [LARGE SCALE GENOMIC DNA]</scope>
    <source>
        <strain evidence="1 2">LUR13</strain>
    </source>
</reference>
<evidence type="ECO:0000313" key="2">
    <source>
        <dbReference type="Proteomes" id="UP001228171"/>
    </source>
</evidence>
<sequence length="389" mass="43574">MHHNKEKLIALLASKGWSKPLIDATFELVGGFDALVEHTNVVWPMIFANSLGNQVEIDEDDGSDLLAATKILNGIKELSDNNMPALNAYLDTHSDDILLALITQFDDSAARLTTLSDQIWPEEANEYINAGQLKEEYRRDVVNIMVYYACYWLTYISGGFNTDRLALIDLSEVTSIGLFNGQINIESKLKEKNARLIGTLEELYEVCNTYYIQMFWSGTGKKRVITGIYIKKKEPLTENIPVHINLKKLSSVVTRGSCFVELSMTSTSKSVNDRDLLCLSDDTVAKINVAGSHELELIMSENAVLDLSGNVVSGSAQIEDQSRLIALDFTADNTFSCHRLDEGSRVFANNANFHVDRRIDDDPSNFANKAADELCDEYIGYLRNQRMEE</sequence>
<dbReference type="Proteomes" id="UP001228171">
    <property type="component" value="Unassembled WGS sequence"/>
</dbReference>
<evidence type="ECO:0000313" key="1">
    <source>
        <dbReference type="EMBL" id="MDP4544576.1"/>
    </source>
</evidence>
<protein>
    <submittedName>
        <fullName evidence="1">Uncharacterized protein</fullName>
    </submittedName>
</protein>
<proteinExistence type="predicted"/>
<accession>A0ABT9HFN2</accession>
<name>A0ABT9HFN2_9GAMM</name>
<organism evidence="1 2">
    <name type="scientific">Psychrobacter faecalis</name>
    <dbReference type="NCBI Taxonomy" id="180588"/>
    <lineage>
        <taxon>Bacteria</taxon>
        <taxon>Pseudomonadati</taxon>
        <taxon>Pseudomonadota</taxon>
        <taxon>Gammaproteobacteria</taxon>
        <taxon>Moraxellales</taxon>
        <taxon>Moraxellaceae</taxon>
        <taxon>Psychrobacter</taxon>
    </lineage>
</organism>
<dbReference type="EMBL" id="JAVAJI010000007">
    <property type="protein sequence ID" value="MDP4544576.1"/>
    <property type="molecule type" value="Genomic_DNA"/>
</dbReference>